<dbReference type="RefSeq" id="WP_036945254.1">
    <property type="nucleotide sequence ID" value="NZ_JQKC01000046.1"/>
</dbReference>
<proteinExistence type="predicted"/>
<reference evidence="4" key="1">
    <citation type="submission" date="2015-07" db="EMBL/GenBank/DDBJ databases">
        <title>Near-Complete Genome Sequence of the Cellulolytic Bacterium Bacteroides (Pseudobacteroides) cellulosolvens ATCC 35603.</title>
        <authorList>
            <person name="Dassa B."/>
            <person name="Utturkar S.M."/>
            <person name="Klingeman D.M."/>
            <person name="Hurt R.A."/>
            <person name="Keller M."/>
            <person name="Xu J."/>
            <person name="Reddy Y.H.K."/>
            <person name="Borovok I."/>
            <person name="Grinberg I.R."/>
            <person name="Lamed R."/>
            <person name="Zhivin O."/>
            <person name="Bayer E.A."/>
            <person name="Brown S.D."/>
        </authorList>
    </citation>
    <scope>NUCLEOTIDE SEQUENCE [LARGE SCALE GENOMIC DNA]</scope>
    <source>
        <strain evidence="4">DSM 2933</strain>
    </source>
</reference>
<protein>
    <submittedName>
        <fullName evidence="3">PCRF domain protein</fullName>
    </submittedName>
</protein>
<dbReference type="InterPro" id="IPR005139">
    <property type="entry name" value="PCRF"/>
</dbReference>
<dbReference type="Pfam" id="PF03462">
    <property type="entry name" value="PCRF"/>
    <property type="match status" value="1"/>
</dbReference>
<evidence type="ECO:0000256" key="1">
    <source>
        <dbReference type="SAM" id="Coils"/>
    </source>
</evidence>
<comment type="caution">
    <text evidence="3">The sequence shown here is derived from an EMBL/GenBank/DDBJ whole genome shotgun (WGS) entry which is preliminary data.</text>
</comment>
<dbReference type="SUPFAM" id="SSF75620">
    <property type="entry name" value="Release factor"/>
    <property type="match status" value="1"/>
</dbReference>
<dbReference type="Gene3D" id="3.30.70.1660">
    <property type="match status" value="1"/>
</dbReference>
<dbReference type="PANTHER" id="PTHR43116:SF3">
    <property type="entry name" value="CLASS I PEPTIDE CHAIN RELEASE FACTOR"/>
    <property type="match status" value="1"/>
</dbReference>
<gene>
    <name evidence="3" type="ORF">Bccel_2168</name>
</gene>
<dbReference type="Gene3D" id="1.20.58.410">
    <property type="entry name" value="Release factor"/>
    <property type="match status" value="1"/>
</dbReference>
<feature type="domain" description="Peptide chain release factor" evidence="2">
    <location>
        <begin position="85"/>
        <end position="190"/>
    </location>
</feature>
<sequence length="352" mass="40668">MLEIIQLKENIDNYKELLNDLKSLLDLPKIESEINTIEQQVSETGFWTNTKNPKKVMKRLTYLKEKVEKYDQLEKAWSDLKNLCDLAIEEKDVSVLDDILKTFDSFKKDLDKLRLEAILSADGFGTNNAIITIHSDNKDEQTQEYLKMLFNMYSKWGEENKFTVQMFSESIHELVFGVIGKYAYGYLKGEKGVHQFTDISKLTNELCNYEILVDVVPELEDSEEVYVKPENYLINCYLTKDKEGRHRDVSQVVHVPTGINIWLGSGSGATMREKKSSAIKIINSKLLDMMRYAKLESIEDLIEIPVNEALMNKRRSYIFYPNEMVQDHRTNIESDSLKGVLQGEIDGMLSLT</sequence>
<evidence type="ECO:0000313" key="3">
    <source>
        <dbReference type="EMBL" id="KNY26903.1"/>
    </source>
</evidence>
<accession>A0A0L6JMC1</accession>
<dbReference type="Proteomes" id="UP000036923">
    <property type="component" value="Unassembled WGS sequence"/>
</dbReference>
<evidence type="ECO:0000259" key="2">
    <source>
        <dbReference type="SMART" id="SM00937"/>
    </source>
</evidence>
<name>A0A0L6JMC1_9FIRM</name>
<dbReference type="SMART" id="SM00937">
    <property type="entry name" value="PCRF"/>
    <property type="match status" value="1"/>
</dbReference>
<evidence type="ECO:0000313" key="4">
    <source>
        <dbReference type="Proteomes" id="UP000036923"/>
    </source>
</evidence>
<feature type="coiled-coil region" evidence="1">
    <location>
        <begin position="63"/>
        <end position="116"/>
    </location>
</feature>
<dbReference type="Gene3D" id="3.30.160.20">
    <property type="match status" value="1"/>
</dbReference>
<dbReference type="PANTHER" id="PTHR43116">
    <property type="entry name" value="PEPTIDE CHAIN RELEASE FACTOR 2"/>
    <property type="match status" value="1"/>
</dbReference>
<keyword evidence="1" id="KW-0175">Coiled coil</keyword>
<dbReference type="STRING" id="398512.Bccel_2168"/>
<dbReference type="eggNOG" id="COG1186">
    <property type="taxonomic scope" value="Bacteria"/>
</dbReference>
<dbReference type="AlphaFoldDB" id="A0A0L6JMC1"/>
<dbReference type="InterPro" id="IPR045853">
    <property type="entry name" value="Pep_chain_release_fac_I_sf"/>
</dbReference>
<organism evidence="3 4">
    <name type="scientific">Pseudobacteroides cellulosolvens ATCC 35603 = DSM 2933</name>
    <dbReference type="NCBI Taxonomy" id="398512"/>
    <lineage>
        <taxon>Bacteria</taxon>
        <taxon>Bacillati</taxon>
        <taxon>Bacillota</taxon>
        <taxon>Clostridia</taxon>
        <taxon>Eubacteriales</taxon>
        <taxon>Oscillospiraceae</taxon>
        <taxon>Pseudobacteroides</taxon>
    </lineage>
</organism>
<dbReference type="GO" id="GO:0006415">
    <property type="term" value="P:translational termination"/>
    <property type="evidence" value="ECO:0007669"/>
    <property type="project" value="InterPro"/>
</dbReference>
<dbReference type="EMBL" id="LGTC01000001">
    <property type="protein sequence ID" value="KNY26903.1"/>
    <property type="molecule type" value="Genomic_DNA"/>
</dbReference>
<keyword evidence="4" id="KW-1185">Reference proteome</keyword>
<dbReference type="OrthoDB" id="9806673at2"/>